<keyword evidence="4" id="KW-0862">Zinc</keyword>
<keyword evidence="12" id="KW-1185">Reference proteome</keyword>
<evidence type="ECO:0000256" key="1">
    <source>
        <dbReference type="ARBA" id="ARBA00008761"/>
    </source>
</evidence>
<feature type="domain" description="Probable transposase IS891/IS1136/IS1341" evidence="8">
    <location>
        <begin position="187"/>
        <end position="283"/>
    </location>
</feature>
<dbReference type="Pfam" id="PF01385">
    <property type="entry name" value="OrfB_IS605"/>
    <property type="match status" value="1"/>
</dbReference>
<evidence type="ECO:0000313" key="11">
    <source>
        <dbReference type="EMBL" id="MFC3493560.1"/>
    </source>
</evidence>
<evidence type="ECO:0000256" key="4">
    <source>
        <dbReference type="ARBA" id="ARBA00022833"/>
    </source>
</evidence>
<evidence type="ECO:0000256" key="6">
    <source>
        <dbReference type="ARBA" id="ARBA00023172"/>
    </source>
</evidence>
<dbReference type="EMBL" id="JBHRWO010000010">
    <property type="protein sequence ID" value="MFC3493560.1"/>
    <property type="molecule type" value="Genomic_DNA"/>
</dbReference>
<feature type="domain" description="Cas12f1-like TNB" evidence="9">
    <location>
        <begin position="298"/>
        <end position="367"/>
    </location>
</feature>
<gene>
    <name evidence="11" type="ORF">ACFO8M_13855</name>
</gene>
<dbReference type="NCBIfam" id="NF040570">
    <property type="entry name" value="guided_TnpB"/>
    <property type="match status" value="1"/>
</dbReference>
<keyword evidence="2" id="KW-0815">Transposition</keyword>
<feature type="domain" description="Transposase putative helix-turn-helix" evidence="10">
    <location>
        <begin position="1"/>
        <end position="43"/>
    </location>
</feature>
<evidence type="ECO:0000256" key="2">
    <source>
        <dbReference type="ARBA" id="ARBA00022578"/>
    </source>
</evidence>
<dbReference type="GO" id="GO:0004519">
    <property type="term" value="F:endonuclease activity"/>
    <property type="evidence" value="ECO:0007669"/>
    <property type="project" value="UniProtKB-KW"/>
</dbReference>
<evidence type="ECO:0000256" key="3">
    <source>
        <dbReference type="ARBA" id="ARBA00022723"/>
    </source>
</evidence>
<evidence type="ECO:0000259" key="8">
    <source>
        <dbReference type="Pfam" id="PF01385"/>
    </source>
</evidence>
<sequence length="427" mass="47759">MLLRYQFRAFPGGPERARAARTFGCARTVYNDAVAARRAAFAAGLPCPSSAKLQKLLITEAKRTPERAWLAEVSPVPLQQAVRDCDQAYSRFFKWLKEGRTGPKWGRPNFKKRSHRQSARFNRNAFRLRDNGRLYLAGIGELRVAWSRELPAAPSSVTLIKTPTGKYFASFVVEVPGEALPPLGIDDDTGIDVGLSCFAVMRNGKRIESPKFLRKQEKRIAKAQRALSRKQKGSKNWHKQRVRVSRLYERTADQRRDFLHKQSTAIVRENQAVYVEDLDVRTILQRFGRLATDQALGAFLRMVKEKCARYGRDFVKVDRYFPSTQMCSACRSLTGPKGKAGLNKRKWTCSAPGCGVTHDRDENAEVNLRAYGREVLAAGRKGSAPAGPGGESKRLWSAEKTWDTGHGAETRSPGGERQEAVTTAAAK</sequence>
<comment type="similarity">
    <text evidence="1">In the C-terminal section; belongs to the transposase 35 family.</text>
</comment>
<evidence type="ECO:0000259" key="10">
    <source>
        <dbReference type="Pfam" id="PF12323"/>
    </source>
</evidence>
<evidence type="ECO:0000256" key="5">
    <source>
        <dbReference type="ARBA" id="ARBA00023125"/>
    </source>
</evidence>
<keyword evidence="11" id="KW-0255">Endonuclease</keyword>
<feature type="compositionally biased region" description="Basic and acidic residues" evidence="7">
    <location>
        <begin position="391"/>
        <end position="419"/>
    </location>
</feature>
<dbReference type="Pfam" id="PF12323">
    <property type="entry name" value="HTH_OrfB_IS605"/>
    <property type="match status" value="1"/>
</dbReference>
<proteinExistence type="inferred from homology"/>
<dbReference type="InterPro" id="IPR001959">
    <property type="entry name" value="Transposase"/>
</dbReference>
<keyword evidence="11" id="KW-0540">Nuclease</keyword>
<evidence type="ECO:0000256" key="7">
    <source>
        <dbReference type="SAM" id="MobiDB-lite"/>
    </source>
</evidence>
<comment type="caution">
    <text evidence="11">The sequence shown here is derived from an EMBL/GenBank/DDBJ whole genome shotgun (WGS) entry which is preliminary data.</text>
</comment>
<dbReference type="InterPro" id="IPR010095">
    <property type="entry name" value="Cas12f1-like_TNB"/>
</dbReference>
<reference evidence="12" key="1">
    <citation type="journal article" date="2019" name="Int. J. Syst. Evol. Microbiol.">
        <title>The Global Catalogue of Microorganisms (GCM) 10K type strain sequencing project: providing services to taxonomists for standard genome sequencing and annotation.</title>
        <authorList>
            <consortium name="The Broad Institute Genomics Platform"/>
            <consortium name="The Broad Institute Genome Sequencing Center for Infectious Disease"/>
            <person name="Wu L."/>
            <person name="Ma J."/>
        </authorList>
    </citation>
    <scope>NUCLEOTIDE SEQUENCE [LARGE SCALE GENOMIC DNA]</scope>
    <source>
        <strain evidence="12">CGMCC 4.7396</strain>
    </source>
</reference>
<feature type="region of interest" description="Disordered" evidence="7">
    <location>
        <begin position="379"/>
        <end position="427"/>
    </location>
</feature>
<dbReference type="Proteomes" id="UP001595712">
    <property type="component" value="Unassembled WGS sequence"/>
</dbReference>
<accession>A0ABV7Q2F4</accession>
<dbReference type="InterPro" id="IPR021027">
    <property type="entry name" value="Transposase_put_HTH"/>
</dbReference>
<organism evidence="11 12">
    <name type="scientific">Glycomyces rhizosphaerae</name>
    <dbReference type="NCBI Taxonomy" id="2054422"/>
    <lineage>
        <taxon>Bacteria</taxon>
        <taxon>Bacillati</taxon>
        <taxon>Actinomycetota</taxon>
        <taxon>Actinomycetes</taxon>
        <taxon>Glycomycetales</taxon>
        <taxon>Glycomycetaceae</taxon>
        <taxon>Glycomyces</taxon>
    </lineage>
</organism>
<keyword evidence="6" id="KW-0233">DNA recombination</keyword>
<keyword evidence="3" id="KW-0479">Metal-binding</keyword>
<evidence type="ECO:0000259" key="9">
    <source>
        <dbReference type="Pfam" id="PF07282"/>
    </source>
</evidence>
<name>A0ABV7Q2F4_9ACTN</name>
<keyword evidence="11" id="KW-0378">Hydrolase</keyword>
<keyword evidence="5" id="KW-0238">DNA-binding</keyword>
<dbReference type="RefSeq" id="WP_387976117.1">
    <property type="nucleotide sequence ID" value="NZ_JBHRWO010000010.1"/>
</dbReference>
<protein>
    <submittedName>
        <fullName evidence="11">RNA-guided endonuclease InsQ/TnpB family protein</fullName>
    </submittedName>
</protein>
<evidence type="ECO:0000313" key="12">
    <source>
        <dbReference type="Proteomes" id="UP001595712"/>
    </source>
</evidence>
<dbReference type="Pfam" id="PF07282">
    <property type="entry name" value="Cas12f1-like_TNB"/>
    <property type="match status" value="1"/>
</dbReference>